<organism evidence="1 2">
    <name type="scientific">Rhinocladiella mackenziei CBS 650.93</name>
    <dbReference type="NCBI Taxonomy" id="1442369"/>
    <lineage>
        <taxon>Eukaryota</taxon>
        <taxon>Fungi</taxon>
        <taxon>Dikarya</taxon>
        <taxon>Ascomycota</taxon>
        <taxon>Pezizomycotina</taxon>
        <taxon>Eurotiomycetes</taxon>
        <taxon>Chaetothyriomycetidae</taxon>
        <taxon>Chaetothyriales</taxon>
        <taxon>Herpotrichiellaceae</taxon>
        <taxon>Rhinocladiella</taxon>
    </lineage>
</organism>
<keyword evidence="2" id="KW-1185">Reference proteome</keyword>
<accession>A0A0D2JA13</accession>
<protein>
    <submittedName>
        <fullName evidence="1">Rhinocladiella mackenziei CBS 650.93 unplaced genomic scaffold supercont1.3, whole genome shotgun sequence</fullName>
    </submittedName>
</protein>
<name>A0A0D2JA13_9EURO</name>
<proteinExistence type="predicted"/>
<dbReference type="HOGENOM" id="CLU_2850915_0_0_1"/>
<dbReference type="EMBL" id="KN847477">
    <property type="protein sequence ID" value="KIX05960.1"/>
    <property type="molecule type" value="Genomic_DNA"/>
</dbReference>
<dbReference type="OrthoDB" id="4509126at2759"/>
<evidence type="ECO:0000313" key="2">
    <source>
        <dbReference type="Proteomes" id="UP000053617"/>
    </source>
</evidence>
<dbReference type="AlphaFoldDB" id="A0A0D2JA13"/>
<dbReference type="RefSeq" id="XP_013273096.1">
    <property type="nucleotide sequence ID" value="XM_013417642.1"/>
</dbReference>
<dbReference type="GeneID" id="25292005"/>
<reference evidence="1 2" key="1">
    <citation type="submission" date="2015-01" db="EMBL/GenBank/DDBJ databases">
        <title>The Genome Sequence of Rhinocladiella mackenzie CBS 650.93.</title>
        <authorList>
            <consortium name="The Broad Institute Genomics Platform"/>
            <person name="Cuomo C."/>
            <person name="de Hoog S."/>
            <person name="Gorbushina A."/>
            <person name="Stielow B."/>
            <person name="Teixiera M."/>
            <person name="Abouelleil A."/>
            <person name="Chapman S.B."/>
            <person name="Priest M."/>
            <person name="Young S.K."/>
            <person name="Wortman J."/>
            <person name="Nusbaum C."/>
            <person name="Birren B."/>
        </authorList>
    </citation>
    <scope>NUCLEOTIDE SEQUENCE [LARGE SCALE GENOMIC DNA]</scope>
    <source>
        <strain evidence="1 2">CBS 650.93</strain>
    </source>
</reference>
<sequence>MPRFGAVIHRLPIEGVMLPENEKDVIDKTTEENDLVTKGYHIEDVAWLKKPDKPLGHALLSGHVV</sequence>
<gene>
    <name evidence="1" type="ORF">Z518_03934</name>
</gene>
<dbReference type="VEuPathDB" id="FungiDB:Z518_03934"/>
<dbReference type="Proteomes" id="UP000053617">
    <property type="component" value="Unassembled WGS sequence"/>
</dbReference>
<evidence type="ECO:0000313" key="1">
    <source>
        <dbReference type="EMBL" id="KIX05960.1"/>
    </source>
</evidence>